<name>A0AAQ3PTZ4_ANAHA</name>
<reference evidence="1" key="1">
    <citation type="submission" date="2023-08" db="EMBL/GenBank/DDBJ databases">
        <title>Complete Genome Sequences of butyrate producing Anaerostipes hadrus strains BA1 and GIF7 isolated from the terminal ileum of a healthy lean male.</title>
        <authorList>
            <person name="Low A."/>
            <person name="Sheludchenko M."/>
            <person name="Cheng H.E."/>
            <person name="Koh X.Q."/>
            <person name="Lee J."/>
        </authorList>
    </citation>
    <scope>NUCLEOTIDE SEQUENCE</scope>
    <source>
        <strain evidence="1">BA1</strain>
    </source>
</reference>
<evidence type="ECO:0000313" key="2">
    <source>
        <dbReference type="Proteomes" id="UP001243496"/>
    </source>
</evidence>
<dbReference type="RefSeq" id="WP_209290688.1">
    <property type="nucleotide sequence ID" value="NZ_CP132968.1"/>
</dbReference>
<gene>
    <name evidence="1" type="ORF">RBI15_00805</name>
</gene>
<dbReference type="EMBL" id="CP132968">
    <property type="protein sequence ID" value="WMD16667.1"/>
    <property type="molecule type" value="Genomic_DNA"/>
</dbReference>
<organism evidence="1 2">
    <name type="scientific">Anaerostipes hadrus</name>
    <dbReference type="NCBI Taxonomy" id="649756"/>
    <lineage>
        <taxon>Bacteria</taxon>
        <taxon>Bacillati</taxon>
        <taxon>Bacillota</taxon>
        <taxon>Clostridia</taxon>
        <taxon>Lachnospirales</taxon>
        <taxon>Lachnospiraceae</taxon>
        <taxon>Anaerostipes</taxon>
    </lineage>
</organism>
<dbReference type="Proteomes" id="UP001243496">
    <property type="component" value="Chromosome"/>
</dbReference>
<sequence length="219" mass="25558">MIKENKIKKYVVVIICLLGMLILSGKTENVFANDKKSKDMENSLLSFYIKDVSNVESIKYIPLDKKIIGNKRITDKSNVVDIGFGEYYIKAKDEKKELQEPSYSSWYEAPKGGMQFREKLSIEYQVNKDYNNKNLRILKKVVEENIHPKNKVLISASQYVNVKNEYKKNIKACIFYQSYSIQLYEKDLFFDDKITTGKVKIPIGIVFIVSKDMKQLQNY</sequence>
<proteinExistence type="predicted"/>
<evidence type="ECO:0000313" key="1">
    <source>
        <dbReference type="EMBL" id="WMD16667.1"/>
    </source>
</evidence>
<protein>
    <submittedName>
        <fullName evidence="1">Uncharacterized protein</fullName>
    </submittedName>
</protein>
<dbReference type="AlphaFoldDB" id="A0AAQ3PTZ4"/>
<accession>A0AAQ3PTZ4</accession>
<dbReference type="GeneID" id="92739903"/>